<accession>A0A6B0YUI6</accession>
<feature type="compositionally biased region" description="Basic and acidic residues" evidence="1">
    <location>
        <begin position="111"/>
        <end position="120"/>
    </location>
</feature>
<name>A0A6B0YUI6_9CHLR</name>
<dbReference type="AlphaFoldDB" id="A0A6B0YUI6"/>
<evidence type="ECO:0000256" key="1">
    <source>
        <dbReference type="SAM" id="MobiDB-lite"/>
    </source>
</evidence>
<feature type="compositionally biased region" description="Polar residues" evidence="1">
    <location>
        <begin position="101"/>
        <end position="110"/>
    </location>
</feature>
<evidence type="ECO:0000313" key="3">
    <source>
        <dbReference type="EMBL" id="MXY93785.1"/>
    </source>
</evidence>
<feature type="region of interest" description="Disordered" evidence="1">
    <location>
        <begin position="74"/>
        <end position="120"/>
    </location>
</feature>
<proteinExistence type="predicted"/>
<evidence type="ECO:0000256" key="2">
    <source>
        <dbReference type="SAM" id="Phobius"/>
    </source>
</evidence>
<gene>
    <name evidence="3" type="ORF">F4Y42_10090</name>
</gene>
<keyword evidence="2" id="KW-0812">Transmembrane</keyword>
<comment type="caution">
    <text evidence="3">The sequence shown here is derived from an EMBL/GenBank/DDBJ whole genome shotgun (WGS) entry which is preliminary data.</text>
</comment>
<sequence>MIIVQLIFGLLKVCAWVALHLLKVCAWVAPGLLRVCAGVVAVVVLGARELVLYAIKWCKRRSYAAQKAPKGAAFSQKDSNEEESAPKRSAISPAPKPTPTPVSKRQSTSGHKYEPVEKRPSVLIPVQKSRPVKANKAVTQTENKSKTHCLLCGCHHDSCVCKKDGSKSTYVIAKDGSVYRKN</sequence>
<protein>
    <submittedName>
        <fullName evidence="3">Uncharacterized protein</fullName>
    </submittedName>
</protein>
<reference evidence="3" key="1">
    <citation type="submission" date="2019-09" db="EMBL/GenBank/DDBJ databases">
        <title>Characterisation of the sponge microbiome using genome-centric metagenomics.</title>
        <authorList>
            <person name="Engelberts J.P."/>
            <person name="Robbins S.J."/>
            <person name="De Goeij J.M."/>
            <person name="Aranda M."/>
            <person name="Bell S.C."/>
            <person name="Webster N.S."/>
        </authorList>
    </citation>
    <scope>NUCLEOTIDE SEQUENCE</scope>
    <source>
        <strain evidence="3">SB0664_bin_27</strain>
    </source>
</reference>
<feature type="transmembrane region" description="Helical" evidence="2">
    <location>
        <begin position="31"/>
        <end position="55"/>
    </location>
</feature>
<dbReference type="EMBL" id="VXRG01000086">
    <property type="protein sequence ID" value="MXY93785.1"/>
    <property type="molecule type" value="Genomic_DNA"/>
</dbReference>
<keyword evidence="2" id="KW-0472">Membrane</keyword>
<keyword evidence="2" id="KW-1133">Transmembrane helix</keyword>
<organism evidence="3">
    <name type="scientific">Caldilineaceae bacterium SB0664_bin_27</name>
    <dbReference type="NCBI Taxonomy" id="2605260"/>
    <lineage>
        <taxon>Bacteria</taxon>
        <taxon>Bacillati</taxon>
        <taxon>Chloroflexota</taxon>
        <taxon>Caldilineae</taxon>
        <taxon>Caldilineales</taxon>
        <taxon>Caldilineaceae</taxon>
    </lineage>
</organism>